<dbReference type="RefSeq" id="WP_380860533.1">
    <property type="nucleotide sequence ID" value="NZ_JBHRXV010000008.1"/>
</dbReference>
<sequence length="748" mass="79560">MTIMFNPTRRGFLQAASAGGAFLLFEAREAVAAGEVPPADKLGLYIRISPDNRVTIATATTEIGQGTNTAIPMLIAEELDVDWASVTVENMPSVFTLDDQGRPQEKVFTSGAGGSGAIAAGYEPGRQAGAVARHLLMAAAAKQWGVPASELTTSSGIVHHRASKRSARYGELVSLAAQQPVPTEPLPLKPRSEHRIIGKAQKQKQALAIVTGQPLYGIDQKIDGMLHAVVLRSPYLDGAVKSLDETAARAVPGVRHVVKLARPEVGTHVRNKNLCEGVAVVADSLWAARKGRDALQVEWEAGPKRENSDAAYAAAWDALANGDRHRVRDVGDVTAAFNKAAKVIEARYEAPLVAHATLEPQNCIAHVKDGRVRLIAPTQLPVAAVMAASIAAGVAPGNVDLTPVRSGGGFGRRLYQDPIIEAVTISKAVNAPVKLVWTRECDMSTDLYRPGGAHLLRAAIDKDGNLTGWEHRVASQSRLYRVAREDNPGADIFQRSEVAPEDWPGSFVPNRRYEYVAMDSATIRGAWRAPGHTVNAWVQQAFLDEIAAAAGRDPLEYRLTSLGEARDLKYEAHGGPIFSTGRLSNVLKLAAEKAGWQGPAGGNGRGRGIAAHFSFGTYVAHVVDVSLKEDGGFSVDRIVSGIDCGIVVNPNGVAMQNEGAINDALSTALGQAITVKDGQVEQSNFDGYEMMRIDRAATNIETHTIASDVAPRGMGEPSMPPFTPALTNALAAASGKRIRKLPIGSQLA</sequence>
<dbReference type="PANTHER" id="PTHR47495">
    <property type="entry name" value="ALDEHYDE DEHYDROGENASE"/>
    <property type="match status" value="1"/>
</dbReference>
<accession>A0ABV7X9P1</accession>
<dbReference type="PANTHER" id="PTHR47495:SF3">
    <property type="entry name" value="BLR6219 PROTEIN"/>
    <property type="match status" value="1"/>
</dbReference>
<dbReference type="InterPro" id="IPR006311">
    <property type="entry name" value="TAT_signal"/>
</dbReference>
<evidence type="ECO:0000313" key="3">
    <source>
        <dbReference type="Proteomes" id="UP001595615"/>
    </source>
</evidence>
<dbReference type="InterPro" id="IPR046867">
    <property type="entry name" value="AldOxase/xan_DH_MoCoBD2"/>
</dbReference>
<dbReference type="Pfam" id="PF02738">
    <property type="entry name" value="MoCoBD_1"/>
    <property type="match status" value="1"/>
</dbReference>
<name>A0ABV7X9P1_9SPHN</name>
<proteinExistence type="predicted"/>
<dbReference type="Pfam" id="PF20256">
    <property type="entry name" value="MoCoBD_2"/>
    <property type="match status" value="2"/>
</dbReference>
<comment type="caution">
    <text evidence="2">The sequence shown here is derived from an EMBL/GenBank/DDBJ whole genome shotgun (WGS) entry which is preliminary data.</text>
</comment>
<dbReference type="InterPro" id="IPR000674">
    <property type="entry name" value="Ald_Oxase/Xan_DH_a/b"/>
</dbReference>
<protein>
    <submittedName>
        <fullName evidence="2">Molybdopterin cofactor-binding domain-containing protein</fullName>
    </submittedName>
</protein>
<dbReference type="Gene3D" id="3.30.365.10">
    <property type="entry name" value="Aldehyde oxidase/xanthine dehydrogenase, molybdopterin binding domain"/>
    <property type="match status" value="4"/>
</dbReference>
<dbReference type="PROSITE" id="PS51318">
    <property type="entry name" value="TAT"/>
    <property type="match status" value="1"/>
</dbReference>
<dbReference type="PIRSF" id="PIRSF036389">
    <property type="entry name" value="IOR_B"/>
    <property type="match status" value="1"/>
</dbReference>
<dbReference type="InterPro" id="IPR052516">
    <property type="entry name" value="N-heterocyclic_Hydroxylase"/>
</dbReference>
<dbReference type="Proteomes" id="UP001595615">
    <property type="component" value="Unassembled WGS sequence"/>
</dbReference>
<dbReference type="SUPFAM" id="SSF56003">
    <property type="entry name" value="Molybdenum cofactor-binding domain"/>
    <property type="match status" value="2"/>
</dbReference>
<gene>
    <name evidence="2" type="ORF">ACFOMD_09710</name>
</gene>
<dbReference type="InterPro" id="IPR037165">
    <property type="entry name" value="AldOxase/xan_DH_Mopterin-bd_sf"/>
</dbReference>
<feature type="domain" description="Aldehyde oxidase/xanthine dehydrogenase a/b hammerhead" evidence="1">
    <location>
        <begin position="211"/>
        <end position="303"/>
    </location>
</feature>
<dbReference type="InterPro" id="IPR012368">
    <property type="entry name" value="OxRdtase_Mopterin-bd_su_IorB"/>
</dbReference>
<evidence type="ECO:0000313" key="2">
    <source>
        <dbReference type="EMBL" id="MFC3712846.1"/>
    </source>
</evidence>
<organism evidence="2 3">
    <name type="scientific">Sphingoaurantiacus capsulatus</name>
    <dbReference type="NCBI Taxonomy" id="1771310"/>
    <lineage>
        <taxon>Bacteria</taxon>
        <taxon>Pseudomonadati</taxon>
        <taxon>Pseudomonadota</taxon>
        <taxon>Alphaproteobacteria</taxon>
        <taxon>Sphingomonadales</taxon>
        <taxon>Sphingosinicellaceae</taxon>
        <taxon>Sphingoaurantiacus</taxon>
    </lineage>
</organism>
<dbReference type="InterPro" id="IPR008274">
    <property type="entry name" value="AldOxase/xan_DH_MoCoBD1"/>
</dbReference>
<keyword evidence="3" id="KW-1185">Reference proteome</keyword>
<dbReference type="SMART" id="SM01008">
    <property type="entry name" value="Ald_Xan_dh_C"/>
    <property type="match status" value="1"/>
</dbReference>
<evidence type="ECO:0000259" key="1">
    <source>
        <dbReference type="SMART" id="SM01008"/>
    </source>
</evidence>
<dbReference type="EMBL" id="JBHRXV010000008">
    <property type="protein sequence ID" value="MFC3712846.1"/>
    <property type="molecule type" value="Genomic_DNA"/>
</dbReference>
<dbReference type="Gene3D" id="3.90.1170.50">
    <property type="entry name" value="Aldehyde oxidase/xanthine dehydrogenase, a/b hammerhead"/>
    <property type="match status" value="1"/>
</dbReference>
<reference evidence="3" key="1">
    <citation type="journal article" date="2019" name="Int. J. Syst. Evol. Microbiol.">
        <title>The Global Catalogue of Microorganisms (GCM) 10K type strain sequencing project: providing services to taxonomists for standard genome sequencing and annotation.</title>
        <authorList>
            <consortium name="The Broad Institute Genomics Platform"/>
            <consortium name="The Broad Institute Genome Sequencing Center for Infectious Disease"/>
            <person name="Wu L."/>
            <person name="Ma J."/>
        </authorList>
    </citation>
    <scope>NUCLEOTIDE SEQUENCE [LARGE SCALE GENOMIC DNA]</scope>
    <source>
        <strain evidence="3">KCTC 42644</strain>
    </source>
</reference>